<dbReference type="Proteomes" id="UP000285060">
    <property type="component" value="Unassembled WGS sequence"/>
</dbReference>
<gene>
    <name evidence="2" type="ORF">DYB32_008050</name>
</gene>
<feature type="region of interest" description="Disordered" evidence="1">
    <location>
        <begin position="363"/>
        <end position="382"/>
    </location>
</feature>
<dbReference type="AlphaFoldDB" id="A0A418AN60"/>
<sequence>MQTAFDSWLATAFPASPPKKASKKARLLHPLQRRPLPESSPPRPPHTHHRHKPTTLPALQAPLVPTSHQLARFHSLVAECSCHAIEYNDTSTLPRVAFFRALASANQVDIGVQVPSTFFSDGKGGFTLLYTATSASILQAKAYATKVAVMKDAQQIVRLLTRSAPMLGSHPADKHGALVCYKVQQSQGNDLQFLQSNVAVLQQLDSITSSPTTYGRRNRQTLDALFVDRIAALQEYIQPKGSKTWLVRSVWQRKHPPFVWVLSDHEHNFDVLFYHFDNAGHDDPAGAWEAHLACLHRKERNRLYNRALFCDSCYALYAAKKAIPPAKPSKTLSKPPVNTDDLLVAFEAAIAIHDGAHVAFAPEDDAPTATEPSPGGDSITARDSVNQQVDPAPIASTVIASPKALRAEVECTDDTGGKRALAIQTLFLDVQDECIEGQYGLFQASAAATSSLTLTPFYSMPR</sequence>
<proteinExistence type="predicted"/>
<dbReference type="EMBL" id="QUSY01001035">
    <property type="protein sequence ID" value="RHY26318.1"/>
    <property type="molecule type" value="Genomic_DNA"/>
</dbReference>
<evidence type="ECO:0000313" key="3">
    <source>
        <dbReference type="Proteomes" id="UP000285060"/>
    </source>
</evidence>
<protein>
    <submittedName>
        <fullName evidence="2">Uncharacterized protein</fullName>
    </submittedName>
</protein>
<evidence type="ECO:0000313" key="2">
    <source>
        <dbReference type="EMBL" id="RHY26318.1"/>
    </source>
</evidence>
<accession>A0A418AN60</accession>
<evidence type="ECO:0000256" key="1">
    <source>
        <dbReference type="SAM" id="MobiDB-lite"/>
    </source>
</evidence>
<dbReference type="VEuPathDB" id="FungiDB:H310_02495"/>
<keyword evidence="3" id="KW-1185">Reference proteome</keyword>
<organism evidence="2 3">
    <name type="scientific">Aphanomyces invadans</name>
    <dbReference type="NCBI Taxonomy" id="157072"/>
    <lineage>
        <taxon>Eukaryota</taxon>
        <taxon>Sar</taxon>
        <taxon>Stramenopiles</taxon>
        <taxon>Oomycota</taxon>
        <taxon>Saprolegniomycetes</taxon>
        <taxon>Saprolegniales</taxon>
        <taxon>Verrucalvaceae</taxon>
        <taxon>Aphanomyces</taxon>
    </lineage>
</organism>
<comment type="caution">
    <text evidence="2">The sequence shown here is derived from an EMBL/GenBank/DDBJ whole genome shotgun (WGS) entry which is preliminary data.</text>
</comment>
<name>A0A418AN60_9STRA</name>
<reference evidence="2 3" key="1">
    <citation type="submission" date="2018-08" db="EMBL/GenBank/DDBJ databases">
        <title>Aphanomyces genome sequencing and annotation.</title>
        <authorList>
            <person name="Minardi D."/>
            <person name="Oidtmann B."/>
            <person name="Van Der Giezen M."/>
            <person name="Studholme D.J."/>
        </authorList>
    </citation>
    <scope>NUCLEOTIDE SEQUENCE [LARGE SCALE GENOMIC DNA]</scope>
    <source>
        <strain evidence="2 3">NJM0002</strain>
    </source>
</reference>
<feature type="region of interest" description="Disordered" evidence="1">
    <location>
        <begin position="13"/>
        <end position="53"/>
    </location>
</feature>